<accession>A0A9P6AEI3</accession>
<organism evidence="2 3">
    <name type="scientific">Hydnum rufescens UP504</name>
    <dbReference type="NCBI Taxonomy" id="1448309"/>
    <lineage>
        <taxon>Eukaryota</taxon>
        <taxon>Fungi</taxon>
        <taxon>Dikarya</taxon>
        <taxon>Basidiomycota</taxon>
        <taxon>Agaricomycotina</taxon>
        <taxon>Agaricomycetes</taxon>
        <taxon>Cantharellales</taxon>
        <taxon>Hydnaceae</taxon>
        <taxon>Hydnum</taxon>
    </lineage>
</organism>
<dbReference type="AlphaFoldDB" id="A0A9P6AEI3"/>
<sequence>MHREGVNPRGEQKLLKHLDLPMERTQSSSKCTNIQGDVKRAFKVKVTRSSCPIKIMVAHGCSDNMRDPYQDKWDFISSIRPIAFLGTLHPAIHEGNGSPMAQFQAFLEAVSPVRGCPHKLKLSKTCDQGQTPCLSIQLSTSHVQPTFETVPAKSKGHSQAIIWNSLWEPWPNYKVTQQSCHWPNTNVNELPWLHQGYIQLSAVVVPKDEHSPQHCHQGTDGNSSTQPPLQSDRTMESLYGVAKDCP</sequence>
<dbReference type="Proteomes" id="UP000886523">
    <property type="component" value="Unassembled WGS sequence"/>
</dbReference>
<feature type="region of interest" description="Disordered" evidence="1">
    <location>
        <begin position="209"/>
        <end position="237"/>
    </location>
</feature>
<evidence type="ECO:0000313" key="3">
    <source>
        <dbReference type="Proteomes" id="UP000886523"/>
    </source>
</evidence>
<protein>
    <submittedName>
        <fullName evidence="2">Uncharacterized protein</fullName>
    </submittedName>
</protein>
<evidence type="ECO:0000256" key="1">
    <source>
        <dbReference type="SAM" id="MobiDB-lite"/>
    </source>
</evidence>
<gene>
    <name evidence="2" type="ORF">BS47DRAFT_1369206</name>
</gene>
<name>A0A9P6AEI3_9AGAM</name>
<proteinExistence type="predicted"/>
<reference evidence="2" key="1">
    <citation type="journal article" date="2020" name="Nat. Commun.">
        <title>Large-scale genome sequencing of mycorrhizal fungi provides insights into the early evolution of symbiotic traits.</title>
        <authorList>
            <person name="Miyauchi S."/>
            <person name="Kiss E."/>
            <person name="Kuo A."/>
            <person name="Drula E."/>
            <person name="Kohler A."/>
            <person name="Sanchez-Garcia M."/>
            <person name="Morin E."/>
            <person name="Andreopoulos B."/>
            <person name="Barry K.W."/>
            <person name="Bonito G."/>
            <person name="Buee M."/>
            <person name="Carver A."/>
            <person name="Chen C."/>
            <person name="Cichocki N."/>
            <person name="Clum A."/>
            <person name="Culley D."/>
            <person name="Crous P.W."/>
            <person name="Fauchery L."/>
            <person name="Girlanda M."/>
            <person name="Hayes R.D."/>
            <person name="Keri Z."/>
            <person name="LaButti K."/>
            <person name="Lipzen A."/>
            <person name="Lombard V."/>
            <person name="Magnuson J."/>
            <person name="Maillard F."/>
            <person name="Murat C."/>
            <person name="Nolan M."/>
            <person name="Ohm R.A."/>
            <person name="Pangilinan J."/>
            <person name="Pereira M.F."/>
            <person name="Perotto S."/>
            <person name="Peter M."/>
            <person name="Pfister S."/>
            <person name="Riley R."/>
            <person name="Sitrit Y."/>
            <person name="Stielow J.B."/>
            <person name="Szollosi G."/>
            <person name="Zifcakova L."/>
            <person name="Stursova M."/>
            <person name="Spatafora J.W."/>
            <person name="Tedersoo L."/>
            <person name="Vaario L.M."/>
            <person name="Yamada A."/>
            <person name="Yan M."/>
            <person name="Wang P."/>
            <person name="Xu J."/>
            <person name="Bruns T."/>
            <person name="Baldrian P."/>
            <person name="Vilgalys R."/>
            <person name="Dunand C."/>
            <person name="Henrissat B."/>
            <person name="Grigoriev I.V."/>
            <person name="Hibbett D."/>
            <person name="Nagy L.G."/>
            <person name="Martin F.M."/>
        </authorList>
    </citation>
    <scope>NUCLEOTIDE SEQUENCE</scope>
    <source>
        <strain evidence="2">UP504</strain>
    </source>
</reference>
<comment type="caution">
    <text evidence="2">The sequence shown here is derived from an EMBL/GenBank/DDBJ whole genome shotgun (WGS) entry which is preliminary data.</text>
</comment>
<keyword evidence="3" id="KW-1185">Reference proteome</keyword>
<dbReference type="EMBL" id="MU129289">
    <property type="protein sequence ID" value="KAF9503880.1"/>
    <property type="molecule type" value="Genomic_DNA"/>
</dbReference>
<feature type="compositionally biased region" description="Polar residues" evidence="1">
    <location>
        <begin position="214"/>
        <end position="232"/>
    </location>
</feature>
<evidence type="ECO:0000313" key="2">
    <source>
        <dbReference type="EMBL" id="KAF9503880.1"/>
    </source>
</evidence>